<dbReference type="PANTHER" id="PTHR18964">
    <property type="entry name" value="ROK (REPRESSOR, ORF, KINASE) FAMILY"/>
    <property type="match status" value="1"/>
</dbReference>
<dbReference type="InterPro" id="IPR000600">
    <property type="entry name" value="ROK"/>
</dbReference>
<evidence type="ECO:0000313" key="10">
    <source>
        <dbReference type="Proteomes" id="UP000440513"/>
    </source>
</evidence>
<dbReference type="Pfam" id="PF00480">
    <property type="entry name" value="ROK"/>
    <property type="match status" value="1"/>
</dbReference>
<dbReference type="PROSITE" id="PS01125">
    <property type="entry name" value="ROK"/>
    <property type="match status" value="1"/>
</dbReference>
<dbReference type="NCBIfam" id="TIGR00744">
    <property type="entry name" value="ROK_glcA_fam"/>
    <property type="match status" value="1"/>
</dbReference>
<evidence type="ECO:0000313" key="9">
    <source>
        <dbReference type="EMBL" id="MST65560.1"/>
    </source>
</evidence>
<gene>
    <name evidence="9" type="ORF">FYJ57_02155</name>
</gene>
<keyword evidence="5" id="KW-0547">Nucleotide-binding</keyword>
<dbReference type="GO" id="GO:0006096">
    <property type="term" value="P:glycolytic process"/>
    <property type="evidence" value="ECO:0007669"/>
    <property type="project" value="InterPro"/>
</dbReference>
<accession>A0A7X2TL64</accession>
<keyword evidence="10" id="KW-1185">Reference proteome</keyword>
<protein>
    <recommendedName>
        <fullName evidence="3">Glucokinase</fullName>
        <ecNumber evidence="2">2.7.1.2</ecNumber>
    </recommendedName>
    <alternativeName>
        <fullName evidence="8">Glucose kinase</fullName>
    </alternativeName>
</protein>
<reference evidence="9 10" key="1">
    <citation type="submission" date="2019-08" db="EMBL/GenBank/DDBJ databases">
        <title>In-depth cultivation of the pig gut microbiome towards novel bacterial diversity and tailored functional studies.</title>
        <authorList>
            <person name="Wylensek D."/>
            <person name="Hitch T.C.A."/>
            <person name="Clavel T."/>
        </authorList>
    </citation>
    <scope>NUCLEOTIDE SEQUENCE [LARGE SCALE GENOMIC DNA]</scope>
    <source>
        <strain evidence="9 10">BSM-380-WT-5A</strain>
    </source>
</reference>
<evidence type="ECO:0000256" key="3">
    <source>
        <dbReference type="ARBA" id="ARBA00014701"/>
    </source>
</evidence>
<evidence type="ECO:0000256" key="2">
    <source>
        <dbReference type="ARBA" id="ARBA00012323"/>
    </source>
</evidence>
<evidence type="ECO:0000256" key="6">
    <source>
        <dbReference type="ARBA" id="ARBA00022777"/>
    </source>
</evidence>
<name>A0A7X2TL64_9FIRM</name>
<keyword evidence="7" id="KW-0067">ATP-binding</keyword>
<keyword evidence="4 9" id="KW-0808">Transferase</keyword>
<dbReference type="SUPFAM" id="SSF53067">
    <property type="entry name" value="Actin-like ATPase domain"/>
    <property type="match status" value="1"/>
</dbReference>
<organism evidence="9 10">
    <name type="scientific">Oliverpabstia intestinalis</name>
    <dbReference type="NCBI Taxonomy" id="2606633"/>
    <lineage>
        <taxon>Bacteria</taxon>
        <taxon>Bacillati</taxon>
        <taxon>Bacillota</taxon>
        <taxon>Clostridia</taxon>
        <taxon>Lachnospirales</taxon>
        <taxon>Lachnospiraceae</taxon>
        <taxon>Oliverpabstia</taxon>
    </lineage>
</organism>
<dbReference type="InterPro" id="IPR043129">
    <property type="entry name" value="ATPase_NBD"/>
</dbReference>
<dbReference type="EC" id="2.7.1.2" evidence="2"/>
<dbReference type="Proteomes" id="UP000440513">
    <property type="component" value="Unassembled WGS sequence"/>
</dbReference>
<dbReference type="GO" id="GO:0005524">
    <property type="term" value="F:ATP binding"/>
    <property type="evidence" value="ECO:0007669"/>
    <property type="project" value="UniProtKB-KW"/>
</dbReference>
<evidence type="ECO:0000256" key="5">
    <source>
        <dbReference type="ARBA" id="ARBA00022741"/>
    </source>
</evidence>
<dbReference type="InterPro" id="IPR049874">
    <property type="entry name" value="ROK_cs"/>
</dbReference>
<dbReference type="GO" id="GO:0004340">
    <property type="term" value="F:glucokinase activity"/>
    <property type="evidence" value="ECO:0007669"/>
    <property type="project" value="UniProtKB-EC"/>
</dbReference>
<dbReference type="EMBL" id="VUMS01000003">
    <property type="protein sequence ID" value="MST65560.1"/>
    <property type="molecule type" value="Genomic_DNA"/>
</dbReference>
<evidence type="ECO:0000256" key="4">
    <source>
        <dbReference type="ARBA" id="ARBA00022679"/>
    </source>
</evidence>
<comment type="similarity">
    <text evidence="1">Belongs to the ROK (NagC/XylR) family.</text>
</comment>
<dbReference type="InterPro" id="IPR004654">
    <property type="entry name" value="ROK_glcA"/>
</dbReference>
<proteinExistence type="inferred from homology"/>
<comment type="caution">
    <text evidence="9">The sequence shown here is derived from an EMBL/GenBank/DDBJ whole genome shotgun (WGS) entry which is preliminary data.</text>
</comment>
<evidence type="ECO:0000256" key="7">
    <source>
        <dbReference type="ARBA" id="ARBA00022840"/>
    </source>
</evidence>
<dbReference type="PANTHER" id="PTHR18964:SF149">
    <property type="entry name" value="BIFUNCTIONAL UDP-N-ACETYLGLUCOSAMINE 2-EPIMERASE_N-ACETYLMANNOSAMINE KINASE"/>
    <property type="match status" value="1"/>
</dbReference>
<dbReference type="RefSeq" id="WP_118315839.1">
    <property type="nucleotide sequence ID" value="NZ_JBQHQP010000003.1"/>
</dbReference>
<dbReference type="GO" id="GO:0005737">
    <property type="term" value="C:cytoplasm"/>
    <property type="evidence" value="ECO:0007669"/>
    <property type="project" value="InterPro"/>
</dbReference>
<evidence type="ECO:0000256" key="8">
    <source>
        <dbReference type="ARBA" id="ARBA00032386"/>
    </source>
</evidence>
<sequence>MSYCFGIDIGGTTVKCGLFTTEGVLLEKWEIKTRTEENGKAILPDVAETILKKMEEKGIEKTEVTGVGVGVPGPVVKEREVQVAVNLHWGYTMLADDLEKLLDQIPVKVGNDANVAALGEMWKGGGEGTKNLIMATLGTGVGGGIIVDGKIVTGAHGAGGEIGHAFVEPEETESCNCGNKGCLEQLASATGIVRIGKKIMAENTAETKLHLDNFSAKTIFDAYKEGDSVAKQIVDKFAEYLGTALAVFTCVVDPEVIVIGGGVSKAGQPLIDAVAGYYKEHAFISCKDTPIVLAKLDNDAGIYGAAKLVVA</sequence>
<dbReference type="Gene3D" id="3.30.420.40">
    <property type="match status" value="2"/>
</dbReference>
<dbReference type="AlphaFoldDB" id="A0A7X2TL64"/>
<evidence type="ECO:0000256" key="1">
    <source>
        <dbReference type="ARBA" id="ARBA00006479"/>
    </source>
</evidence>
<keyword evidence="6 9" id="KW-0418">Kinase</keyword>